<dbReference type="GO" id="GO:0008270">
    <property type="term" value="F:zinc ion binding"/>
    <property type="evidence" value="ECO:0007669"/>
    <property type="project" value="UniProtKB-KW"/>
</dbReference>
<feature type="compositionally biased region" description="Basic residues" evidence="6">
    <location>
        <begin position="392"/>
        <end position="403"/>
    </location>
</feature>
<comment type="caution">
    <text evidence="8">The sequence shown here is derived from an EMBL/GenBank/DDBJ whole genome shotgun (WGS) entry which is preliminary data.</text>
</comment>
<protein>
    <recommendedName>
        <fullName evidence="7">Zinc finger PHD-type domain-containing protein</fullName>
    </recommendedName>
</protein>
<evidence type="ECO:0000256" key="6">
    <source>
        <dbReference type="SAM" id="MobiDB-lite"/>
    </source>
</evidence>
<keyword evidence="3" id="KW-0863">Zinc-finger</keyword>
<dbReference type="InterPro" id="IPR011009">
    <property type="entry name" value="Kinase-like_dom_sf"/>
</dbReference>
<dbReference type="SMART" id="SM00249">
    <property type="entry name" value="PHD"/>
    <property type="match status" value="1"/>
</dbReference>
<feature type="region of interest" description="Disordered" evidence="6">
    <location>
        <begin position="328"/>
        <end position="347"/>
    </location>
</feature>
<feature type="compositionally biased region" description="Polar residues" evidence="6">
    <location>
        <begin position="8"/>
        <end position="29"/>
    </location>
</feature>
<evidence type="ECO:0000256" key="3">
    <source>
        <dbReference type="ARBA" id="ARBA00022771"/>
    </source>
</evidence>
<dbReference type="AlphaFoldDB" id="A0AAD4CWI6"/>
<keyword evidence="4" id="KW-0862">Zinc</keyword>
<dbReference type="GO" id="GO:0045893">
    <property type="term" value="P:positive regulation of DNA-templated transcription"/>
    <property type="evidence" value="ECO:0007669"/>
    <property type="project" value="TreeGrafter"/>
</dbReference>
<evidence type="ECO:0000313" key="9">
    <source>
        <dbReference type="Proteomes" id="UP001194746"/>
    </source>
</evidence>
<sequence>MAPDPNADAQTSELNGTTPNANPYETNPNHIPKDDPFLKLSPQYGRYARQDDEFKPRYDQWWAAETDSTAYWEEIVKSSWTPENSLNVPDGREAFVTGNVIIRVERDGAAAGEAADKYSNVNANELSAARKAEKALKELGIAVPIIHFCGTIEGKNVTVESRIPGVSLEVAWRYLTSDQINSFKEQCRGILEPIAGTDTAPEKASYVCDGLNSQSLRDVGDLERDILFQEKQEGERLALVHNNLTPSNIIVNDDRVVGISGWRHSGYFGFERAKKIHQQHRPLAQSLSDETNGAIEGAPTWADLYDNFPAPHVKTEPLSMTLDRVPLDEETGSRTPLSQVDGADDLPTQKHIANLKHGRGSRASSSDRSSPANSIKPGSSGRKSTPAGAKKAPAKKTAGKKRKINDEDNESVDGRRSNTPSSRASKTPGMKKQGSASGAPSPAPETKKKGGKRGGKKAAAAAATEEESSDENAIFCICRKPDNHTWMIGCDGECEDWFHGKCVKIDPRDADLIEKYICE</sequence>
<dbReference type="SUPFAM" id="SSF57903">
    <property type="entry name" value="FYVE/PHD zinc finger"/>
    <property type="match status" value="1"/>
</dbReference>
<feature type="region of interest" description="Disordered" evidence="6">
    <location>
        <begin position="1"/>
        <end position="37"/>
    </location>
</feature>
<dbReference type="Proteomes" id="UP001194746">
    <property type="component" value="Unassembled WGS sequence"/>
</dbReference>
<gene>
    <name evidence="8" type="ORF">FE257_012423</name>
</gene>
<dbReference type="InterPro" id="IPR011011">
    <property type="entry name" value="Znf_FYVE_PHD"/>
</dbReference>
<dbReference type="PANTHER" id="PTHR46174:SF1">
    <property type="entry name" value="CXXC-TYPE ZINC FINGER PROTEIN 1"/>
    <property type="match status" value="1"/>
</dbReference>
<dbReference type="InterPro" id="IPR001965">
    <property type="entry name" value="Znf_PHD"/>
</dbReference>
<evidence type="ECO:0000256" key="2">
    <source>
        <dbReference type="ARBA" id="ARBA00022723"/>
    </source>
</evidence>
<dbReference type="SUPFAM" id="SSF56112">
    <property type="entry name" value="Protein kinase-like (PK-like)"/>
    <property type="match status" value="1"/>
</dbReference>
<accession>A0AAD4CWI6</accession>
<keyword evidence="5" id="KW-0539">Nucleus</keyword>
<proteinExistence type="predicted"/>
<dbReference type="Pfam" id="PF00628">
    <property type="entry name" value="PHD"/>
    <property type="match status" value="1"/>
</dbReference>
<dbReference type="PANTHER" id="PTHR46174">
    <property type="entry name" value="CXXC-TYPE ZINC FINGER PROTEIN 1"/>
    <property type="match status" value="1"/>
</dbReference>
<dbReference type="InterPro" id="IPR019787">
    <property type="entry name" value="Znf_PHD-finger"/>
</dbReference>
<reference evidence="8" key="1">
    <citation type="journal article" date="2019" name="Beilstein J. Org. Chem.">
        <title>Nanangenines: drimane sesquiterpenoids as the dominant metabolite cohort of a novel Australian fungus, Aspergillus nanangensis.</title>
        <authorList>
            <person name="Lacey H.J."/>
            <person name="Gilchrist C.L.M."/>
            <person name="Crombie A."/>
            <person name="Kalaitzis J.A."/>
            <person name="Vuong D."/>
            <person name="Rutledge P.J."/>
            <person name="Turner P."/>
            <person name="Pitt J.I."/>
            <person name="Lacey E."/>
            <person name="Chooi Y.H."/>
            <person name="Piggott A.M."/>
        </authorList>
    </citation>
    <scope>NUCLEOTIDE SEQUENCE</scope>
    <source>
        <strain evidence="8">MST-FP2251</strain>
    </source>
</reference>
<reference evidence="8" key="2">
    <citation type="submission" date="2020-02" db="EMBL/GenBank/DDBJ databases">
        <authorList>
            <person name="Gilchrist C.L.M."/>
            <person name="Chooi Y.-H."/>
        </authorList>
    </citation>
    <scope>NUCLEOTIDE SEQUENCE</scope>
    <source>
        <strain evidence="8">MST-FP2251</strain>
    </source>
</reference>
<feature type="domain" description="Zinc finger PHD-type" evidence="7">
    <location>
        <begin position="475"/>
        <end position="519"/>
    </location>
</feature>
<dbReference type="GO" id="GO:0048188">
    <property type="term" value="C:Set1C/COMPASS complex"/>
    <property type="evidence" value="ECO:0007669"/>
    <property type="project" value="InterPro"/>
</dbReference>
<evidence type="ECO:0000259" key="7">
    <source>
        <dbReference type="SMART" id="SM00249"/>
    </source>
</evidence>
<feature type="region of interest" description="Disordered" evidence="6">
    <location>
        <begin position="353"/>
        <end position="471"/>
    </location>
</feature>
<dbReference type="Gene3D" id="3.30.40.10">
    <property type="entry name" value="Zinc/RING finger domain, C3HC4 (zinc finger)"/>
    <property type="match status" value="1"/>
</dbReference>
<organism evidence="8 9">
    <name type="scientific">Aspergillus nanangensis</name>
    <dbReference type="NCBI Taxonomy" id="2582783"/>
    <lineage>
        <taxon>Eukaryota</taxon>
        <taxon>Fungi</taxon>
        <taxon>Dikarya</taxon>
        <taxon>Ascomycota</taxon>
        <taxon>Pezizomycotina</taxon>
        <taxon>Eurotiomycetes</taxon>
        <taxon>Eurotiomycetidae</taxon>
        <taxon>Eurotiales</taxon>
        <taxon>Aspergillaceae</taxon>
        <taxon>Aspergillus</taxon>
        <taxon>Aspergillus subgen. Circumdati</taxon>
    </lineage>
</organism>
<dbReference type="InterPro" id="IPR013083">
    <property type="entry name" value="Znf_RING/FYVE/PHD"/>
</dbReference>
<evidence type="ECO:0000256" key="5">
    <source>
        <dbReference type="ARBA" id="ARBA00023242"/>
    </source>
</evidence>
<keyword evidence="9" id="KW-1185">Reference proteome</keyword>
<evidence type="ECO:0000313" key="8">
    <source>
        <dbReference type="EMBL" id="KAF9893012.1"/>
    </source>
</evidence>
<evidence type="ECO:0000256" key="1">
    <source>
        <dbReference type="ARBA" id="ARBA00004123"/>
    </source>
</evidence>
<feature type="compositionally biased region" description="Low complexity" evidence="6">
    <location>
        <begin position="361"/>
        <end position="374"/>
    </location>
</feature>
<keyword evidence="2" id="KW-0479">Metal-binding</keyword>
<dbReference type="EMBL" id="VCAU01000009">
    <property type="protein sequence ID" value="KAF9893012.1"/>
    <property type="molecule type" value="Genomic_DNA"/>
</dbReference>
<comment type="subcellular location">
    <subcellularLocation>
        <location evidence="1">Nucleus</location>
    </subcellularLocation>
</comment>
<name>A0AAD4CWI6_ASPNN</name>
<dbReference type="InterPro" id="IPR037869">
    <property type="entry name" value="Spp1/CFP1"/>
</dbReference>
<evidence type="ECO:0000256" key="4">
    <source>
        <dbReference type="ARBA" id="ARBA00022833"/>
    </source>
</evidence>